<dbReference type="Gene3D" id="3.30.750.70">
    <property type="entry name" value="4-hydroxybutyrate coenzyme like domains"/>
    <property type="match status" value="1"/>
</dbReference>
<keyword evidence="6" id="KW-1185">Reference proteome</keyword>
<dbReference type="InterPro" id="IPR003702">
    <property type="entry name" value="ActCoA_hydro_N"/>
</dbReference>
<dbReference type="EC" id="2.8.3.-" evidence="5"/>
<organism evidence="5 6">
    <name type="scientific">Urbifossiella limnaea</name>
    <dbReference type="NCBI Taxonomy" id="2528023"/>
    <lineage>
        <taxon>Bacteria</taxon>
        <taxon>Pseudomonadati</taxon>
        <taxon>Planctomycetota</taxon>
        <taxon>Planctomycetia</taxon>
        <taxon>Gemmatales</taxon>
        <taxon>Gemmataceae</taxon>
        <taxon>Urbifossiella</taxon>
    </lineage>
</organism>
<dbReference type="Proteomes" id="UP000319576">
    <property type="component" value="Chromosome"/>
</dbReference>
<dbReference type="InterPro" id="IPR038460">
    <property type="entry name" value="AcetylCoA_hyd_C_sf"/>
</dbReference>
<dbReference type="Gene3D" id="3.40.1080.20">
    <property type="entry name" value="Acetyl-CoA hydrolase/transferase C-terminal domain"/>
    <property type="match status" value="1"/>
</dbReference>
<evidence type="ECO:0000256" key="2">
    <source>
        <dbReference type="ARBA" id="ARBA00022679"/>
    </source>
</evidence>
<dbReference type="Gene3D" id="3.40.1080.10">
    <property type="entry name" value="Glutaconate Coenzyme A-transferase"/>
    <property type="match status" value="1"/>
</dbReference>
<evidence type="ECO:0000259" key="3">
    <source>
        <dbReference type="Pfam" id="PF02550"/>
    </source>
</evidence>
<protein>
    <submittedName>
        <fullName evidence="5">Succinyl-CoA:coenzyme A transferase</fullName>
        <ecNumber evidence="5">2.8.3.-</ecNumber>
    </submittedName>
</protein>
<feature type="domain" description="Acetyl-CoA hydrolase/transferase C-terminal" evidence="4">
    <location>
        <begin position="266"/>
        <end position="417"/>
    </location>
</feature>
<feature type="domain" description="Acetyl-CoA hydrolase/transferase N-terminal" evidence="3">
    <location>
        <begin position="62"/>
        <end position="172"/>
    </location>
</feature>
<evidence type="ECO:0000313" key="5">
    <source>
        <dbReference type="EMBL" id="QDU24218.1"/>
    </source>
</evidence>
<evidence type="ECO:0000259" key="4">
    <source>
        <dbReference type="Pfam" id="PF13336"/>
    </source>
</evidence>
<dbReference type="InterPro" id="IPR026888">
    <property type="entry name" value="AcetylCoA_hyd_C"/>
</dbReference>
<dbReference type="PANTHER" id="PTHR21432">
    <property type="entry name" value="ACETYL-COA HYDROLASE-RELATED"/>
    <property type="match status" value="1"/>
</dbReference>
<reference evidence="5 6" key="1">
    <citation type="submission" date="2019-02" db="EMBL/GenBank/DDBJ databases">
        <title>Deep-cultivation of Planctomycetes and their phenomic and genomic characterization uncovers novel biology.</title>
        <authorList>
            <person name="Wiegand S."/>
            <person name="Jogler M."/>
            <person name="Boedeker C."/>
            <person name="Pinto D."/>
            <person name="Vollmers J."/>
            <person name="Rivas-Marin E."/>
            <person name="Kohn T."/>
            <person name="Peeters S.H."/>
            <person name="Heuer A."/>
            <person name="Rast P."/>
            <person name="Oberbeckmann S."/>
            <person name="Bunk B."/>
            <person name="Jeske O."/>
            <person name="Meyerdierks A."/>
            <person name="Storesund J.E."/>
            <person name="Kallscheuer N."/>
            <person name="Luecker S."/>
            <person name="Lage O.M."/>
            <person name="Pohl T."/>
            <person name="Merkel B.J."/>
            <person name="Hornburger P."/>
            <person name="Mueller R.-W."/>
            <person name="Bruemmer F."/>
            <person name="Labrenz M."/>
            <person name="Spormann A.M."/>
            <person name="Op den Camp H."/>
            <person name="Overmann J."/>
            <person name="Amann R."/>
            <person name="Jetten M.S.M."/>
            <person name="Mascher T."/>
            <person name="Medema M.H."/>
            <person name="Devos D.P."/>
            <person name="Kaster A.-K."/>
            <person name="Ovreas L."/>
            <person name="Rohde M."/>
            <person name="Galperin M.Y."/>
            <person name="Jogler C."/>
        </authorList>
    </citation>
    <scope>NUCLEOTIDE SEQUENCE [LARGE SCALE GENOMIC DNA]</scope>
    <source>
        <strain evidence="5 6">ETA_A1</strain>
    </source>
</reference>
<gene>
    <name evidence="5" type="primary">cat1</name>
    <name evidence="5" type="ORF">ETAA1_62320</name>
</gene>
<proteinExistence type="inferred from homology"/>
<dbReference type="OrthoDB" id="9801795at2"/>
<dbReference type="GO" id="GO:0006083">
    <property type="term" value="P:acetate metabolic process"/>
    <property type="evidence" value="ECO:0007669"/>
    <property type="project" value="InterPro"/>
</dbReference>
<dbReference type="Pfam" id="PF02550">
    <property type="entry name" value="AcetylCoA_hydro"/>
    <property type="match status" value="1"/>
</dbReference>
<dbReference type="SUPFAM" id="SSF100950">
    <property type="entry name" value="NagB/RpiA/CoA transferase-like"/>
    <property type="match status" value="2"/>
</dbReference>
<dbReference type="KEGG" id="uli:ETAA1_62320"/>
<dbReference type="GO" id="GO:0008775">
    <property type="term" value="F:acetate CoA-transferase activity"/>
    <property type="evidence" value="ECO:0007669"/>
    <property type="project" value="InterPro"/>
</dbReference>
<accession>A0A517Y3C3</accession>
<dbReference type="PANTHER" id="PTHR21432:SF20">
    <property type="entry name" value="ACETYL-COA HYDROLASE"/>
    <property type="match status" value="1"/>
</dbReference>
<dbReference type="EMBL" id="CP036273">
    <property type="protein sequence ID" value="QDU24218.1"/>
    <property type="molecule type" value="Genomic_DNA"/>
</dbReference>
<keyword evidence="2 5" id="KW-0808">Transferase</keyword>
<evidence type="ECO:0000313" key="6">
    <source>
        <dbReference type="Proteomes" id="UP000319576"/>
    </source>
</evidence>
<dbReference type="InterPro" id="IPR037171">
    <property type="entry name" value="NagB/RpiA_transferase-like"/>
</dbReference>
<dbReference type="Pfam" id="PF13336">
    <property type="entry name" value="AcetylCoA_hyd_C"/>
    <property type="match status" value="1"/>
</dbReference>
<comment type="similarity">
    <text evidence="1">Belongs to the acetyl-CoA hydrolase/transferase family.</text>
</comment>
<dbReference type="RefSeq" id="WP_145244394.1">
    <property type="nucleotide sequence ID" value="NZ_CP036273.1"/>
</dbReference>
<name>A0A517Y3C3_9BACT</name>
<dbReference type="InterPro" id="IPR046433">
    <property type="entry name" value="ActCoA_hydro"/>
</dbReference>
<evidence type="ECO:0000256" key="1">
    <source>
        <dbReference type="ARBA" id="ARBA00009632"/>
    </source>
</evidence>
<dbReference type="AlphaFoldDB" id="A0A517Y3C3"/>
<sequence>MRAAERASPTAAVLPIRSGMNVFVQGAAATPTPLLEAVAARADLEDVTFYHMHTNGPAPHVAPGVRDRFRAVSLFTGGPLREAVAAGRADFVPVFLSDIPGLFTSGRIKLDAALLTLSPPDRHGNCSLGTSVDSARAAADTAPILIAEITPRMPRTHGNTVVPLDRLTAYCHSDRPPHEHPPEPTTPVEDAIGALVADLVPDRACLQLGIGGIPNAVLARLKDKQDLGVHSEMLADGFVDLVACGAVTNRYKAVHPGRSVTSFVNGSRRLYDFVDDNPLVEFHPCDRTNDTALIRKNDRVVAINSALQIDLTGQVCADSIGHRIYSGIGGQMDFIRGAAVSKGGLPVIALPSTAKGGTLSRIVPELDAGAGVVTSRGHVHWVATEYGAVDLHGKSLRERAALLISIAHPDFRDELRRRVVALRHFVM</sequence>